<comment type="caution">
    <text evidence="2">The sequence shown here is derived from an EMBL/GenBank/DDBJ whole genome shotgun (WGS) entry which is preliminary data.</text>
</comment>
<protein>
    <submittedName>
        <fullName evidence="2">Uncharacterized protein</fullName>
    </submittedName>
</protein>
<evidence type="ECO:0000313" key="3">
    <source>
        <dbReference type="Proteomes" id="UP000824136"/>
    </source>
</evidence>
<keyword evidence="1" id="KW-1133">Transmembrane helix</keyword>
<evidence type="ECO:0000256" key="1">
    <source>
        <dbReference type="SAM" id="Phobius"/>
    </source>
</evidence>
<keyword evidence="1" id="KW-0472">Membrane</keyword>
<name>A0A9D1GTJ2_9FIRM</name>
<dbReference type="Pfam" id="PF19628">
    <property type="entry name" value="DUF6132"/>
    <property type="match status" value="1"/>
</dbReference>
<evidence type="ECO:0000313" key="2">
    <source>
        <dbReference type="EMBL" id="HIT58774.1"/>
    </source>
</evidence>
<feature type="transmembrane region" description="Helical" evidence="1">
    <location>
        <begin position="44"/>
        <end position="64"/>
    </location>
</feature>
<reference evidence="2" key="1">
    <citation type="submission" date="2020-10" db="EMBL/GenBank/DDBJ databases">
        <authorList>
            <person name="Gilroy R."/>
        </authorList>
    </citation>
    <scope>NUCLEOTIDE SEQUENCE</scope>
    <source>
        <strain evidence="2">CHK33-4379</strain>
    </source>
</reference>
<dbReference type="AlphaFoldDB" id="A0A9D1GTJ2"/>
<dbReference type="Proteomes" id="UP000824136">
    <property type="component" value="Unassembled WGS sequence"/>
</dbReference>
<gene>
    <name evidence="2" type="ORF">IAC39_03565</name>
</gene>
<organism evidence="2 3">
    <name type="scientific">Candidatus Faeciplasma pullistercoris</name>
    <dbReference type="NCBI Taxonomy" id="2840800"/>
    <lineage>
        <taxon>Bacteria</taxon>
        <taxon>Bacillati</taxon>
        <taxon>Bacillota</taxon>
        <taxon>Clostridia</taxon>
        <taxon>Eubacteriales</taxon>
        <taxon>Oscillospiraceae</taxon>
        <taxon>Oscillospiraceae incertae sedis</taxon>
        <taxon>Candidatus Faeciplasma</taxon>
    </lineage>
</organism>
<accession>A0A9D1GTJ2</accession>
<keyword evidence="1" id="KW-0812">Transmembrane</keyword>
<proteinExistence type="predicted"/>
<feature type="transmembrane region" description="Helical" evidence="1">
    <location>
        <begin position="12"/>
        <end position="32"/>
    </location>
</feature>
<sequence length="76" mass="8075">MKTKLIKILRKSVKPLIFIAAGVIVGVAYYYLVVCESGSCPLKSSPWMTGAYVGLIGLLVSGIFSKSGGDSDKCNM</sequence>
<dbReference type="EMBL" id="DVLL01000014">
    <property type="protein sequence ID" value="HIT58774.1"/>
    <property type="molecule type" value="Genomic_DNA"/>
</dbReference>
<dbReference type="InterPro" id="IPR045764">
    <property type="entry name" value="DUF6132"/>
</dbReference>
<reference evidence="2" key="2">
    <citation type="journal article" date="2021" name="PeerJ">
        <title>Extensive microbial diversity within the chicken gut microbiome revealed by metagenomics and culture.</title>
        <authorList>
            <person name="Gilroy R."/>
            <person name="Ravi A."/>
            <person name="Getino M."/>
            <person name="Pursley I."/>
            <person name="Horton D.L."/>
            <person name="Alikhan N.F."/>
            <person name="Baker D."/>
            <person name="Gharbi K."/>
            <person name="Hall N."/>
            <person name="Watson M."/>
            <person name="Adriaenssens E.M."/>
            <person name="Foster-Nyarko E."/>
            <person name="Jarju S."/>
            <person name="Secka A."/>
            <person name="Antonio M."/>
            <person name="Oren A."/>
            <person name="Chaudhuri R.R."/>
            <person name="La Ragione R."/>
            <person name="Hildebrand F."/>
            <person name="Pallen M.J."/>
        </authorList>
    </citation>
    <scope>NUCLEOTIDE SEQUENCE</scope>
    <source>
        <strain evidence="2">CHK33-4379</strain>
    </source>
</reference>